<feature type="compositionally biased region" description="Polar residues" evidence="1">
    <location>
        <begin position="1"/>
        <end position="13"/>
    </location>
</feature>
<dbReference type="Proteomes" id="UP000226431">
    <property type="component" value="Unassembled WGS sequence"/>
</dbReference>
<feature type="region of interest" description="Disordered" evidence="1">
    <location>
        <begin position="1"/>
        <end position="40"/>
    </location>
</feature>
<dbReference type="EMBL" id="NJES01000041">
    <property type="protein sequence ID" value="PHH79565.1"/>
    <property type="molecule type" value="Genomic_DNA"/>
</dbReference>
<evidence type="ECO:0000313" key="2">
    <source>
        <dbReference type="EMBL" id="PHH79565.1"/>
    </source>
</evidence>
<proteinExistence type="predicted"/>
<evidence type="ECO:0000256" key="1">
    <source>
        <dbReference type="SAM" id="MobiDB-lite"/>
    </source>
</evidence>
<sequence>MNGYRTASFTHTYTHPHPPGERKRPTGFRRRSLCDGDATRNHQRTLSLTHSLSLSLSRGMACLGGTGPDGGQKEKSSLSISLVDFDERERRGEAERGRDLGGGHKETLQRLFPDATAHRLEEYRLGIPPSFPQVLSLRTPVISAESRTLARKEGTYIGVLAACALDRPLTLTSPLLSSPLFSSISSSISSYTDRPRHPPLLSSGPLQQPLLLSSSFLPRIDLSHHPPSPTSSHLTPNISGYTRSSARQRCITLASDARQCAPFTPASDPTPARRLAP</sequence>
<gene>
    <name evidence="2" type="ORF">CDD80_4445</name>
</gene>
<organism evidence="2 3">
    <name type="scientific">Ophiocordyceps camponoti-rufipedis</name>
    <dbReference type="NCBI Taxonomy" id="2004952"/>
    <lineage>
        <taxon>Eukaryota</taxon>
        <taxon>Fungi</taxon>
        <taxon>Dikarya</taxon>
        <taxon>Ascomycota</taxon>
        <taxon>Pezizomycotina</taxon>
        <taxon>Sordariomycetes</taxon>
        <taxon>Hypocreomycetidae</taxon>
        <taxon>Hypocreales</taxon>
        <taxon>Ophiocordycipitaceae</taxon>
        <taxon>Ophiocordyceps</taxon>
    </lineage>
</organism>
<name>A0A2C5ZCF7_9HYPO</name>
<comment type="caution">
    <text evidence="2">The sequence shown here is derived from an EMBL/GenBank/DDBJ whole genome shotgun (WGS) entry which is preliminary data.</text>
</comment>
<protein>
    <submittedName>
        <fullName evidence="2">Uncharacterized protein</fullName>
    </submittedName>
</protein>
<keyword evidence="3" id="KW-1185">Reference proteome</keyword>
<evidence type="ECO:0000313" key="3">
    <source>
        <dbReference type="Proteomes" id="UP000226431"/>
    </source>
</evidence>
<dbReference type="AlphaFoldDB" id="A0A2C5ZCF7"/>
<accession>A0A2C5ZCF7</accession>
<reference evidence="2 3" key="1">
    <citation type="submission" date="2017-06" db="EMBL/GenBank/DDBJ databases">
        <title>Ant-infecting Ophiocordyceps genomes reveal a high diversity of potential behavioral manipulation genes and a possible major role for enterotoxins.</title>
        <authorList>
            <person name="De Bekker C."/>
            <person name="Evans H.C."/>
            <person name="Brachmann A."/>
            <person name="Hughes D.P."/>
        </authorList>
    </citation>
    <scope>NUCLEOTIDE SEQUENCE [LARGE SCALE GENOMIC DNA]</scope>
    <source>
        <strain evidence="2 3">Map16</strain>
    </source>
</reference>